<dbReference type="PRINTS" id="PR00503">
    <property type="entry name" value="BROMODOMAIN"/>
</dbReference>
<dbReference type="SMART" id="SM00297">
    <property type="entry name" value="BROMO"/>
    <property type="match status" value="1"/>
</dbReference>
<dbReference type="PROSITE" id="PS50014">
    <property type="entry name" value="BROMODOMAIN_2"/>
    <property type="match status" value="1"/>
</dbReference>
<keyword evidence="5" id="KW-0175">Coiled coil</keyword>
<dbReference type="PROSITE" id="PS50016">
    <property type="entry name" value="ZF_PHD_2"/>
    <property type="match status" value="1"/>
</dbReference>
<dbReference type="SUPFAM" id="SSF47370">
    <property type="entry name" value="Bromodomain"/>
    <property type="match status" value="1"/>
</dbReference>
<gene>
    <name evidence="13" type="ORF">MNOR_LOCUS25243</name>
</gene>
<dbReference type="PROSITE" id="PS01359">
    <property type="entry name" value="ZF_PHD_1"/>
    <property type="match status" value="1"/>
</dbReference>
<dbReference type="EMBL" id="CAXKWB010023887">
    <property type="protein sequence ID" value="CAL4125608.1"/>
    <property type="molecule type" value="Genomic_DNA"/>
</dbReference>
<sequence length="239" mass="27984">AGSYKPGEQVQWKKDPNDPNEDWCAVCWDGGDLVCCEFCPKVFHDRCHIPHLQPLGENEKWQCLLCTDLENAKFDEPDIGGKRRLGLTKRELRVMQRILLEIFCNYEASQPFRELVDKELTEYYEIIKKPMALEIIKKKMVPGNEEHYEAVEDFVKDIRLIFKNCYEFNPKGTEIYSYARILEDNFEQLLERWLPNVSVEASKDADSDYEPGSDADTPEPKKRKKTKEAQSDQSLMHIR</sequence>
<dbReference type="GO" id="GO:0000785">
    <property type="term" value="C:chromatin"/>
    <property type="evidence" value="ECO:0007669"/>
    <property type="project" value="TreeGrafter"/>
</dbReference>
<evidence type="ECO:0000256" key="4">
    <source>
        <dbReference type="ARBA" id="ARBA00022833"/>
    </source>
</evidence>
<dbReference type="PANTHER" id="PTHR45915">
    <property type="entry name" value="TRANSCRIPTION INTERMEDIARY FACTOR"/>
    <property type="match status" value="1"/>
</dbReference>
<feature type="domain" description="PHD-type" evidence="12">
    <location>
        <begin position="21"/>
        <end position="69"/>
    </location>
</feature>
<dbReference type="InterPro" id="IPR019786">
    <property type="entry name" value="Zinc_finger_PHD-type_CS"/>
</dbReference>
<evidence type="ECO:0000256" key="1">
    <source>
        <dbReference type="ARBA" id="ARBA00004123"/>
    </source>
</evidence>
<dbReference type="PANTHER" id="PTHR45915:SF6">
    <property type="entry name" value="E3 UBIQUITIN-PROTEIN LIGASE TRIM33"/>
    <property type="match status" value="1"/>
</dbReference>
<dbReference type="Gene3D" id="1.20.920.10">
    <property type="entry name" value="Bromodomain-like"/>
    <property type="match status" value="1"/>
</dbReference>
<keyword evidence="2" id="KW-0479">Metal-binding</keyword>
<evidence type="ECO:0000313" key="13">
    <source>
        <dbReference type="EMBL" id="CAL4125608.1"/>
    </source>
</evidence>
<evidence type="ECO:0000256" key="9">
    <source>
        <dbReference type="PROSITE-ProRule" id="PRU00146"/>
    </source>
</evidence>
<dbReference type="Pfam" id="PF00439">
    <property type="entry name" value="Bromodomain"/>
    <property type="match status" value="1"/>
</dbReference>
<dbReference type="CDD" id="cd15541">
    <property type="entry name" value="PHD_TIF1_like"/>
    <property type="match status" value="1"/>
</dbReference>
<evidence type="ECO:0000256" key="5">
    <source>
        <dbReference type="ARBA" id="ARBA00023054"/>
    </source>
</evidence>
<dbReference type="GO" id="GO:0008270">
    <property type="term" value="F:zinc ion binding"/>
    <property type="evidence" value="ECO:0007669"/>
    <property type="project" value="UniProtKB-KW"/>
</dbReference>
<reference evidence="13 14" key="1">
    <citation type="submission" date="2024-05" db="EMBL/GenBank/DDBJ databases">
        <authorList>
            <person name="Wallberg A."/>
        </authorList>
    </citation>
    <scope>NUCLEOTIDE SEQUENCE [LARGE SCALE GENOMIC DNA]</scope>
</reference>
<evidence type="ECO:0000313" key="14">
    <source>
        <dbReference type="Proteomes" id="UP001497623"/>
    </source>
</evidence>
<feature type="compositionally biased region" description="Acidic residues" evidence="10">
    <location>
        <begin position="207"/>
        <end position="217"/>
    </location>
</feature>
<comment type="caution">
    <text evidence="13">The sequence shown here is derived from an EMBL/GenBank/DDBJ whole genome shotgun (WGS) entry which is preliminary data.</text>
</comment>
<keyword evidence="6 8" id="KW-0103">Bromodomain</keyword>
<name>A0AAV2RLP9_MEGNR</name>
<dbReference type="InterPro" id="IPR036427">
    <property type="entry name" value="Bromodomain-like_sf"/>
</dbReference>
<evidence type="ECO:0000256" key="2">
    <source>
        <dbReference type="ARBA" id="ARBA00022723"/>
    </source>
</evidence>
<dbReference type="InterPro" id="IPR011011">
    <property type="entry name" value="Znf_FYVE_PHD"/>
</dbReference>
<dbReference type="InterPro" id="IPR019787">
    <property type="entry name" value="Znf_PHD-finger"/>
</dbReference>
<dbReference type="Proteomes" id="UP001497623">
    <property type="component" value="Unassembled WGS sequence"/>
</dbReference>
<keyword evidence="7" id="KW-0539">Nucleus</keyword>
<proteinExistence type="predicted"/>
<feature type="domain" description="Bromo" evidence="11">
    <location>
        <begin position="104"/>
        <end position="176"/>
    </location>
</feature>
<dbReference type="SUPFAM" id="SSF57903">
    <property type="entry name" value="FYVE/PHD zinc finger"/>
    <property type="match status" value="1"/>
</dbReference>
<keyword evidence="14" id="KW-1185">Reference proteome</keyword>
<dbReference type="InterPro" id="IPR013083">
    <property type="entry name" value="Znf_RING/FYVE/PHD"/>
</dbReference>
<dbReference type="InterPro" id="IPR001965">
    <property type="entry name" value="Znf_PHD"/>
</dbReference>
<evidence type="ECO:0000256" key="8">
    <source>
        <dbReference type="PROSITE-ProRule" id="PRU00035"/>
    </source>
</evidence>
<dbReference type="InterPro" id="IPR001487">
    <property type="entry name" value="Bromodomain"/>
</dbReference>
<evidence type="ECO:0000256" key="7">
    <source>
        <dbReference type="ARBA" id="ARBA00023242"/>
    </source>
</evidence>
<evidence type="ECO:0000256" key="10">
    <source>
        <dbReference type="SAM" id="MobiDB-lite"/>
    </source>
</evidence>
<dbReference type="AlphaFoldDB" id="A0AAV2RLP9"/>
<accession>A0AAV2RLP9</accession>
<dbReference type="SMART" id="SM00249">
    <property type="entry name" value="PHD"/>
    <property type="match status" value="1"/>
</dbReference>
<evidence type="ECO:0000256" key="3">
    <source>
        <dbReference type="ARBA" id="ARBA00022771"/>
    </source>
</evidence>
<feature type="region of interest" description="Disordered" evidence="10">
    <location>
        <begin position="201"/>
        <end position="239"/>
    </location>
</feature>
<dbReference type="Gene3D" id="3.30.40.10">
    <property type="entry name" value="Zinc/RING finger domain, C3HC4 (zinc finger)"/>
    <property type="match status" value="1"/>
</dbReference>
<feature type="non-terminal residue" evidence="13">
    <location>
        <position position="1"/>
    </location>
</feature>
<keyword evidence="4" id="KW-0862">Zinc</keyword>
<protein>
    <submittedName>
        <fullName evidence="13">Uncharacterized protein</fullName>
    </submittedName>
</protein>
<organism evidence="13 14">
    <name type="scientific">Meganyctiphanes norvegica</name>
    <name type="common">Northern krill</name>
    <name type="synonym">Thysanopoda norvegica</name>
    <dbReference type="NCBI Taxonomy" id="48144"/>
    <lineage>
        <taxon>Eukaryota</taxon>
        <taxon>Metazoa</taxon>
        <taxon>Ecdysozoa</taxon>
        <taxon>Arthropoda</taxon>
        <taxon>Crustacea</taxon>
        <taxon>Multicrustacea</taxon>
        <taxon>Malacostraca</taxon>
        <taxon>Eumalacostraca</taxon>
        <taxon>Eucarida</taxon>
        <taxon>Euphausiacea</taxon>
        <taxon>Euphausiidae</taxon>
        <taxon>Meganyctiphanes</taxon>
    </lineage>
</organism>
<keyword evidence="3 9" id="KW-0863">Zinc-finger</keyword>
<evidence type="ECO:0000259" key="12">
    <source>
        <dbReference type="PROSITE" id="PS50016"/>
    </source>
</evidence>
<evidence type="ECO:0000259" key="11">
    <source>
        <dbReference type="PROSITE" id="PS50014"/>
    </source>
</evidence>
<dbReference type="GO" id="GO:0005634">
    <property type="term" value="C:nucleus"/>
    <property type="evidence" value="ECO:0007669"/>
    <property type="project" value="UniProtKB-SubCell"/>
</dbReference>
<evidence type="ECO:0000256" key="6">
    <source>
        <dbReference type="ARBA" id="ARBA00023117"/>
    </source>
</evidence>
<comment type="subcellular location">
    <subcellularLocation>
        <location evidence="1">Nucleus</location>
    </subcellularLocation>
</comment>